<accession>A0ABM5EWB5</accession>
<dbReference type="RefSeq" id="XP_072837445.1">
    <property type="nucleotide sequence ID" value="XM_072981344.1"/>
</dbReference>
<feature type="compositionally biased region" description="Basic and acidic residues" evidence="11">
    <location>
        <begin position="407"/>
        <end position="422"/>
    </location>
</feature>
<evidence type="ECO:0000256" key="5">
    <source>
        <dbReference type="ARBA" id="ARBA00022670"/>
    </source>
</evidence>
<evidence type="ECO:0000256" key="8">
    <source>
        <dbReference type="ARBA" id="ARBA00022786"/>
    </source>
</evidence>
<keyword evidence="8" id="KW-0833">Ubl conjugation pathway</keyword>
<evidence type="ECO:0000256" key="6">
    <source>
        <dbReference type="ARBA" id="ARBA00022676"/>
    </source>
</evidence>
<evidence type="ECO:0000256" key="11">
    <source>
        <dbReference type="SAM" id="MobiDB-lite"/>
    </source>
</evidence>
<feature type="compositionally biased region" description="Basic and acidic residues" evidence="11">
    <location>
        <begin position="430"/>
        <end position="447"/>
    </location>
</feature>
<evidence type="ECO:0000313" key="15">
    <source>
        <dbReference type="RefSeq" id="XP_072837445.1"/>
    </source>
</evidence>
<dbReference type="EC" id="2.4.1.141" evidence="3"/>
<evidence type="ECO:0000256" key="1">
    <source>
        <dbReference type="ARBA" id="ARBA00004240"/>
    </source>
</evidence>
<dbReference type="InterPro" id="IPR007235">
    <property type="entry name" value="Glyco_trans_28_C"/>
</dbReference>
<dbReference type="PROSITE" id="PS50304">
    <property type="entry name" value="TUDOR"/>
    <property type="match status" value="1"/>
</dbReference>
<feature type="domain" description="OTU" evidence="13">
    <location>
        <begin position="227"/>
        <end position="348"/>
    </location>
</feature>
<comment type="similarity">
    <text evidence="2">Belongs to the glycosyltransferase 28 family.</text>
</comment>
<dbReference type="GO" id="GO:0016740">
    <property type="term" value="F:transferase activity"/>
    <property type="evidence" value="ECO:0007669"/>
    <property type="project" value="UniProtKB-KW"/>
</dbReference>
<sequence length="1102" mass="121848">MKSVFVTVGTTSFDDLIAAVTAPEALQVLQDLGYQKLVLQVGRGAVCPDAFTTAAFTLDVFRFKNSISADVQTADLVISHAGAGSCLEVLEAGKPLLVVVNDKLMDNHQLELAKQLCRDGHLFYCNTRTLVETLQSMDVSTLKPFPPGQPEKFAAFLDKVMGISSSFLAAPPSLFLSLPPKFRLWSFCRPSFPCRPRPAMQKGWKKYFGQKSLSEVTMDEYLASLGLYRKLTAKDATCLFRAISEQVYACQIHHAAVRKACVSFLRKNQRNFESYVEGSFEKYLERLGDPKESAGQLEISAFSLIYNRDFIVYRHPGKPPSYATDNGFEEKILLCCSSNGHYDSVYTKQFQSNAAICQSLLYEVLYKNVFNVDEEELRTAVEMFRSGAKKNRSGGSVGSEDAGFDCLPEKASRNAPEKRMEDWEGYDSAHQPEEKYRQGTEEAKPADNPKMPFPYKVLKALDPDIYRNIEFDVWLDSRKELQKMDYLVFAGRQYYLGDKCQVRLETGSKYYNAHIQDVGQDNMVTVFIEELAEKHVVPLVNLKPVTQVTPVPAWSVISTRKGGNYQKIADMDIKSRKKLFKKVRGKEVYMTVAYSRGHPVLPPRLQHGVSSDRSSPVHCSQNGGHLSPYEHYHPQNSQRLGRGYGMSRGSGRFLNRNNLVGSEIAFYPTAGKRCYQSYDNFSYRSRSYSRSRRQMQCINKECQYGFSPEAGEDPQGLEETITFYEIEEGDDTSFPPLPNQSNPAPIVSAPAGFWVATNGPSPIPPNKQGLNSSEEEVDEPSDNGEYHEDYLYTPSDPDCEAPGVFSTTESTANLSLQDGGSGSLSSQEGVASYSYSQKVMVNSAVISSSSCVSTTPAMVFSSSSAAAPQASVVATSAPQNTVQPILVSPSVGRPVVIPSVPYPYPSPPVAPVSDVVENGSLTPPYSCDPSGGDLPRDPKILQYYFNLGLQYYHQSCWNPMMYVPQVPPSPPMESYPTYTEPLPAGDPSLPPAYTEVGRSDPRPVHVDTTTNGALSVGEPALPAHGTVYYPVVPDPYNQASLQGYEACVPLVPTYPYISSWYPVNTSFGSSARIHGAVNPGHFHQVGYMTSSNPNPHFIAQTM</sequence>
<evidence type="ECO:0000256" key="2">
    <source>
        <dbReference type="ARBA" id="ARBA00006962"/>
    </source>
</evidence>
<keyword evidence="10" id="KW-0256">Endoplasmic reticulum</keyword>
<dbReference type="PANTHER" id="PTHR12867">
    <property type="entry name" value="GLYCOSYL TRANSFERASE-RELATED"/>
    <property type="match status" value="1"/>
</dbReference>
<keyword evidence="9" id="KW-0788">Thiol protease</keyword>
<dbReference type="InterPro" id="IPR047387">
    <property type="entry name" value="OTU_ALG13"/>
</dbReference>
<protein>
    <recommendedName>
        <fullName evidence="4">UDP-N-acetylglucosamine transferase subunit ALG13</fullName>
        <ecNumber evidence="3">2.4.1.141</ecNumber>
    </recommendedName>
</protein>
<evidence type="ECO:0000256" key="3">
    <source>
        <dbReference type="ARBA" id="ARBA00012614"/>
    </source>
</evidence>
<evidence type="ECO:0000256" key="9">
    <source>
        <dbReference type="ARBA" id="ARBA00022807"/>
    </source>
</evidence>
<dbReference type="Gene3D" id="3.40.50.2000">
    <property type="entry name" value="Glycogen Phosphorylase B"/>
    <property type="match status" value="1"/>
</dbReference>
<dbReference type="Gene3D" id="3.90.70.80">
    <property type="match status" value="1"/>
</dbReference>
<feature type="region of interest" description="Disordered" evidence="11">
    <location>
        <begin position="389"/>
        <end position="448"/>
    </location>
</feature>
<evidence type="ECO:0000256" key="10">
    <source>
        <dbReference type="ARBA" id="ARBA00022824"/>
    </source>
</evidence>
<dbReference type="CDD" id="cd22795">
    <property type="entry name" value="OTU_ALG13"/>
    <property type="match status" value="1"/>
</dbReference>
<dbReference type="InterPro" id="IPR038765">
    <property type="entry name" value="Papain-like_cys_pep_sf"/>
</dbReference>
<organism evidence="14 15">
    <name type="scientific">Pogona vitticeps</name>
    <name type="common">central bearded dragon</name>
    <dbReference type="NCBI Taxonomy" id="103695"/>
    <lineage>
        <taxon>Eukaryota</taxon>
        <taxon>Metazoa</taxon>
        <taxon>Chordata</taxon>
        <taxon>Craniata</taxon>
        <taxon>Vertebrata</taxon>
        <taxon>Euteleostomi</taxon>
        <taxon>Lepidosauria</taxon>
        <taxon>Squamata</taxon>
        <taxon>Bifurcata</taxon>
        <taxon>Unidentata</taxon>
        <taxon>Episquamata</taxon>
        <taxon>Toxicofera</taxon>
        <taxon>Iguania</taxon>
        <taxon>Acrodonta</taxon>
        <taxon>Agamidae</taxon>
        <taxon>Amphibolurinae</taxon>
        <taxon>Pogona</taxon>
    </lineage>
</organism>
<dbReference type="Pfam" id="PF04101">
    <property type="entry name" value="Glyco_tran_28_C"/>
    <property type="match status" value="1"/>
</dbReference>
<feature type="compositionally biased region" description="Acidic residues" evidence="11">
    <location>
        <begin position="773"/>
        <end position="782"/>
    </location>
</feature>
<dbReference type="PROSITE" id="PS50802">
    <property type="entry name" value="OTU"/>
    <property type="match status" value="1"/>
</dbReference>
<dbReference type="InterPro" id="IPR003323">
    <property type="entry name" value="OTU_dom"/>
</dbReference>
<evidence type="ECO:0000313" key="14">
    <source>
        <dbReference type="Proteomes" id="UP001652642"/>
    </source>
</evidence>
<keyword evidence="14" id="KW-1185">Reference proteome</keyword>
<dbReference type="CDD" id="cd20447">
    <property type="entry name" value="Tudor_TDRD13"/>
    <property type="match status" value="1"/>
</dbReference>
<evidence type="ECO:0000256" key="4">
    <source>
        <dbReference type="ARBA" id="ARBA00017468"/>
    </source>
</evidence>
<gene>
    <name evidence="15" type="primary">ALG13</name>
</gene>
<dbReference type="PANTHER" id="PTHR12867:SF6">
    <property type="entry name" value="N-ACETYLGLUCOSAMINYLDIPHOSPHODOLICHOL N-ACETYLGLUCOSAMINYLTRANSFERASE"/>
    <property type="match status" value="1"/>
</dbReference>
<dbReference type="SUPFAM" id="SSF53756">
    <property type="entry name" value="UDP-Glycosyltransferase/glycogen phosphorylase"/>
    <property type="match status" value="1"/>
</dbReference>
<evidence type="ECO:0000259" key="13">
    <source>
        <dbReference type="PROSITE" id="PS50802"/>
    </source>
</evidence>
<feature type="region of interest" description="Disordered" evidence="11">
    <location>
        <begin position="758"/>
        <end position="788"/>
    </location>
</feature>
<proteinExistence type="inferred from homology"/>
<keyword evidence="6" id="KW-0328">Glycosyltransferase</keyword>
<dbReference type="Pfam" id="PF02338">
    <property type="entry name" value="OTU"/>
    <property type="match status" value="1"/>
</dbReference>
<comment type="subcellular location">
    <subcellularLocation>
        <location evidence="1">Endoplasmic reticulum</location>
    </subcellularLocation>
</comment>
<dbReference type="SUPFAM" id="SSF63748">
    <property type="entry name" value="Tudor/PWWP/MBT"/>
    <property type="match status" value="1"/>
</dbReference>
<dbReference type="InterPro" id="IPR039042">
    <property type="entry name" value="Alg13-like"/>
</dbReference>
<evidence type="ECO:0000256" key="7">
    <source>
        <dbReference type="ARBA" id="ARBA00022679"/>
    </source>
</evidence>
<reference evidence="15" key="1">
    <citation type="submission" date="2025-08" db="UniProtKB">
        <authorList>
            <consortium name="RefSeq"/>
        </authorList>
    </citation>
    <scope>IDENTIFICATION</scope>
</reference>
<name>A0ABM5EWB5_9SAUR</name>
<keyword evidence="5" id="KW-0645">Protease</keyword>
<dbReference type="InterPro" id="IPR002999">
    <property type="entry name" value="Tudor"/>
</dbReference>
<keyword evidence="7 15" id="KW-0808">Transferase</keyword>
<feature type="domain" description="Tudor" evidence="12">
    <location>
        <begin position="493"/>
        <end position="552"/>
    </location>
</feature>
<dbReference type="GeneID" id="110074353"/>
<evidence type="ECO:0000259" key="12">
    <source>
        <dbReference type="PROSITE" id="PS50304"/>
    </source>
</evidence>
<dbReference type="Proteomes" id="UP001652642">
    <property type="component" value="Chromosome 11"/>
</dbReference>
<keyword evidence="9" id="KW-0378">Hydrolase</keyword>
<dbReference type="SUPFAM" id="SSF54001">
    <property type="entry name" value="Cysteine proteinases"/>
    <property type="match status" value="1"/>
</dbReference>